<protein>
    <recommendedName>
        <fullName evidence="1">N-acetylmuramoyl-L-alanine amidase domain-containing protein</fullName>
    </recommendedName>
</protein>
<proteinExistence type="predicted"/>
<dbReference type="GO" id="GO:0009253">
    <property type="term" value="P:peptidoglycan catabolic process"/>
    <property type="evidence" value="ECO:0007669"/>
    <property type="project" value="InterPro"/>
</dbReference>
<organism evidence="2">
    <name type="scientific">marine sediment metagenome</name>
    <dbReference type="NCBI Taxonomy" id="412755"/>
    <lineage>
        <taxon>unclassified sequences</taxon>
        <taxon>metagenomes</taxon>
        <taxon>ecological metagenomes</taxon>
    </lineage>
</organism>
<reference evidence="2" key="1">
    <citation type="journal article" date="2015" name="Nature">
        <title>Complex archaea that bridge the gap between prokaryotes and eukaryotes.</title>
        <authorList>
            <person name="Spang A."/>
            <person name="Saw J.H."/>
            <person name="Jorgensen S.L."/>
            <person name="Zaremba-Niedzwiedzka K."/>
            <person name="Martijn J."/>
            <person name="Lind A.E."/>
            <person name="van Eijk R."/>
            <person name="Schleper C."/>
            <person name="Guy L."/>
            <person name="Ettema T.J."/>
        </authorList>
    </citation>
    <scope>NUCLEOTIDE SEQUENCE</scope>
</reference>
<accession>A0A0F8W1T8</accession>
<dbReference type="AlphaFoldDB" id="A0A0F8W1T8"/>
<sequence length="165" mass="18415">MTLATRTINGNDSGPYLRQPRIVVMHATRSGQAGFSDAQELAATLSWFTNPDGASAHWVLSEKERVRVVTDDLIAWHSAYLNSRSWSMELTQPTIDRPFQNGHYDNAALVGKHYVKLGVAPVWLDYWDGNNASGFVAHQDTKQGRESGRTDPGPQFDRVRFIASL</sequence>
<feature type="non-terminal residue" evidence="2">
    <location>
        <position position="165"/>
    </location>
</feature>
<dbReference type="EMBL" id="LAZR01067949">
    <property type="protein sequence ID" value="KKK50578.1"/>
    <property type="molecule type" value="Genomic_DNA"/>
</dbReference>
<gene>
    <name evidence="2" type="ORF">LCGC14_3123620</name>
</gene>
<dbReference type="InterPro" id="IPR002502">
    <property type="entry name" value="Amidase_domain"/>
</dbReference>
<feature type="domain" description="N-acetylmuramoyl-L-alanine amidase" evidence="1">
    <location>
        <begin position="18"/>
        <end position="154"/>
    </location>
</feature>
<dbReference type="Pfam" id="PF01510">
    <property type="entry name" value="Amidase_2"/>
    <property type="match status" value="1"/>
</dbReference>
<dbReference type="SUPFAM" id="SSF55846">
    <property type="entry name" value="N-acetylmuramoyl-L-alanine amidase-like"/>
    <property type="match status" value="1"/>
</dbReference>
<dbReference type="InterPro" id="IPR036505">
    <property type="entry name" value="Amidase/PGRP_sf"/>
</dbReference>
<dbReference type="GO" id="GO:0008745">
    <property type="term" value="F:N-acetylmuramoyl-L-alanine amidase activity"/>
    <property type="evidence" value="ECO:0007669"/>
    <property type="project" value="InterPro"/>
</dbReference>
<evidence type="ECO:0000259" key="1">
    <source>
        <dbReference type="Pfam" id="PF01510"/>
    </source>
</evidence>
<name>A0A0F8W1T8_9ZZZZ</name>
<comment type="caution">
    <text evidence="2">The sequence shown here is derived from an EMBL/GenBank/DDBJ whole genome shotgun (WGS) entry which is preliminary data.</text>
</comment>
<evidence type="ECO:0000313" key="2">
    <source>
        <dbReference type="EMBL" id="KKK50578.1"/>
    </source>
</evidence>
<dbReference type="Gene3D" id="3.40.80.10">
    <property type="entry name" value="Peptidoglycan recognition protein-like"/>
    <property type="match status" value="1"/>
</dbReference>